<evidence type="ECO:0000313" key="2">
    <source>
        <dbReference type="Proteomes" id="UP000549052"/>
    </source>
</evidence>
<comment type="caution">
    <text evidence="1">The sequence shown here is derived from an EMBL/GenBank/DDBJ whole genome shotgun (WGS) entry which is preliminary data.</text>
</comment>
<dbReference type="EMBL" id="JACGXN010000016">
    <property type="protein sequence ID" value="MBA8881713.1"/>
    <property type="molecule type" value="Genomic_DNA"/>
</dbReference>
<organism evidence="1 2">
    <name type="scientific">Phyllobacterium myrsinacearum</name>
    <dbReference type="NCBI Taxonomy" id="28101"/>
    <lineage>
        <taxon>Bacteria</taxon>
        <taxon>Pseudomonadati</taxon>
        <taxon>Pseudomonadota</taxon>
        <taxon>Alphaproteobacteria</taxon>
        <taxon>Hyphomicrobiales</taxon>
        <taxon>Phyllobacteriaceae</taxon>
        <taxon>Phyllobacterium</taxon>
    </lineage>
</organism>
<dbReference type="Proteomes" id="UP000549052">
    <property type="component" value="Unassembled WGS sequence"/>
</dbReference>
<dbReference type="AlphaFoldDB" id="A0A839EMC2"/>
<accession>A0A839EMC2</accession>
<dbReference type="RefSeq" id="WP_182552261.1">
    <property type="nucleotide sequence ID" value="NZ_JACGXN010000016.1"/>
</dbReference>
<protein>
    <submittedName>
        <fullName evidence="1">Uncharacterized protein</fullName>
    </submittedName>
</protein>
<reference evidence="1 2" key="1">
    <citation type="submission" date="2020-07" db="EMBL/GenBank/DDBJ databases">
        <title>Genomic Encyclopedia of Type Strains, Phase IV (KMG-V): Genome sequencing to study the core and pangenomes of soil and plant-associated prokaryotes.</title>
        <authorList>
            <person name="Whitman W."/>
        </authorList>
    </citation>
    <scope>NUCLEOTIDE SEQUENCE [LARGE SCALE GENOMIC DNA]</scope>
    <source>
        <strain evidence="1 2">AN3</strain>
    </source>
</reference>
<keyword evidence="2" id="KW-1185">Reference proteome</keyword>
<evidence type="ECO:0000313" key="1">
    <source>
        <dbReference type="EMBL" id="MBA8881713.1"/>
    </source>
</evidence>
<sequence>MLTALWIYIYRVFIAIDRTVNTVLLGDLDQTISYRAATAWAEERKWGCYLCRILDFIHREHCRNVMRTYGGAPLAELLLPHYCPHWSDFSGLAPLVPYLPVILSHYW</sequence>
<name>A0A839EMC2_9HYPH</name>
<proteinExistence type="predicted"/>
<gene>
    <name evidence="1" type="ORF">FHW16_005458</name>
</gene>